<feature type="transmembrane region" description="Helical" evidence="2">
    <location>
        <begin position="218"/>
        <end position="247"/>
    </location>
</feature>
<keyword evidence="2" id="KW-0472">Membrane</keyword>
<keyword evidence="2" id="KW-1133">Transmembrane helix</keyword>
<feature type="transmembrane region" description="Helical" evidence="2">
    <location>
        <begin position="259"/>
        <end position="276"/>
    </location>
</feature>
<dbReference type="EMBL" id="JAUQYP010000001">
    <property type="protein sequence ID" value="MDO8106811.1"/>
    <property type="molecule type" value="Genomic_DNA"/>
</dbReference>
<feature type="transmembrane region" description="Helical" evidence="2">
    <location>
        <begin position="32"/>
        <end position="48"/>
    </location>
</feature>
<keyword evidence="4" id="KW-1185">Reference proteome</keyword>
<accession>A0ABT9DBX7</accession>
<feature type="transmembrane region" description="Helical" evidence="2">
    <location>
        <begin position="83"/>
        <end position="100"/>
    </location>
</feature>
<reference evidence="3 4" key="1">
    <citation type="submission" date="2023-07" db="EMBL/GenBank/DDBJ databases">
        <title>Description of novel actinomycetes strains, isolated from tidal flat sediment.</title>
        <authorList>
            <person name="Lu C."/>
        </authorList>
    </citation>
    <scope>NUCLEOTIDE SEQUENCE [LARGE SCALE GENOMIC DNA]</scope>
    <source>
        <strain evidence="3 4">SYSU T00b441</strain>
    </source>
</reference>
<evidence type="ECO:0000256" key="1">
    <source>
        <dbReference type="SAM" id="MobiDB-lite"/>
    </source>
</evidence>
<keyword evidence="2" id="KW-0812">Transmembrane</keyword>
<organism evidence="3 4">
    <name type="scientific">Actinotalea lenta</name>
    <dbReference type="NCBI Taxonomy" id="3064654"/>
    <lineage>
        <taxon>Bacteria</taxon>
        <taxon>Bacillati</taxon>
        <taxon>Actinomycetota</taxon>
        <taxon>Actinomycetes</taxon>
        <taxon>Micrococcales</taxon>
        <taxon>Cellulomonadaceae</taxon>
        <taxon>Actinotalea</taxon>
    </lineage>
</organism>
<feature type="transmembrane region" description="Helical" evidence="2">
    <location>
        <begin position="332"/>
        <end position="360"/>
    </location>
</feature>
<evidence type="ECO:0000313" key="4">
    <source>
        <dbReference type="Proteomes" id="UP001232536"/>
    </source>
</evidence>
<dbReference type="RefSeq" id="WP_304600453.1">
    <property type="nucleotide sequence ID" value="NZ_JAUQYO010000001.1"/>
</dbReference>
<evidence type="ECO:0000256" key="2">
    <source>
        <dbReference type="SAM" id="Phobius"/>
    </source>
</evidence>
<feature type="transmembrane region" description="Helical" evidence="2">
    <location>
        <begin position="187"/>
        <end position="206"/>
    </location>
</feature>
<protein>
    <submittedName>
        <fullName evidence="3">Uncharacterized protein</fullName>
    </submittedName>
</protein>
<dbReference type="Proteomes" id="UP001232536">
    <property type="component" value="Unassembled WGS sequence"/>
</dbReference>
<comment type="caution">
    <text evidence="3">The sequence shown here is derived from an EMBL/GenBank/DDBJ whole genome shotgun (WGS) entry which is preliminary data.</text>
</comment>
<feature type="compositionally biased region" description="Basic and acidic residues" evidence="1">
    <location>
        <begin position="432"/>
        <end position="445"/>
    </location>
</feature>
<sequence>MSGAQVDRYALLLAVVAVLAVLVPAFRSRPRFAVVAWTLVVAFVPYWMGVDVKVYVAPATGVALMGIVALTGRRPVRLRAPDLIVAVAVTTAVLAYVGGYGTIHSASVAVLDWGACYVFARLVASSVEARWIYGVVALVLGAAGLLALVEFATGVNVFVHLPALSDYSGSIWRTLQTRGGVLRAEGAFGHSIALGASLAMAVPLALGSRLPKAVKVAVVTTLLAGSVVTFSRIGIGTAVAGLVLSVLLMRSELAMRTRLAMSALFGVVAVVATPLLEGVFAAAGSEAAGSAAYRPALLRLLPTIRVLGMSGARERSAAGTTSFGAFGSIDSAVILAGVTYGLIVVVLLLGLHVTAAATLLRRTEPSPAQIAIVAQLPAVLTVALITQYAMFFWFMAGLAVSTYVRARPSPPYRDVVVSPGRSTRIQRPRSAVLDDDRELSGSEAT</sequence>
<feature type="transmembrane region" description="Helical" evidence="2">
    <location>
        <begin position="372"/>
        <end position="395"/>
    </location>
</feature>
<feature type="transmembrane region" description="Helical" evidence="2">
    <location>
        <begin position="54"/>
        <end position="71"/>
    </location>
</feature>
<name>A0ABT9DBX7_9CELL</name>
<feature type="region of interest" description="Disordered" evidence="1">
    <location>
        <begin position="426"/>
        <end position="445"/>
    </location>
</feature>
<feature type="transmembrane region" description="Helical" evidence="2">
    <location>
        <begin position="6"/>
        <end position="25"/>
    </location>
</feature>
<feature type="transmembrane region" description="Helical" evidence="2">
    <location>
        <begin position="131"/>
        <end position="151"/>
    </location>
</feature>
<evidence type="ECO:0000313" key="3">
    <source>
        <dbReference type="EMBL" id="MDO8106811.1"/>
    </source>
</evidence>
<gene>
    <name evidence="3" type="ORF">Q6348_06325</name>
</gene>
<proteinExistence type="predicted"/>